<dbReference type="GO" id="GO:0016747">
    <property type="term" value="F:acyltransferase activity, transferring groups other than amino-acyl groups"/>
    <property type="evidence" value="ECO:0007669"/>
    <property type="project" value="InterPro"/>
</dbReference>
<dbReference type="Gene3D" id="3.40.630.30">
    <property type="match status" value="1"/>
</dbReference>
<proteinExistence type="predicted"/>
<dbReference type="PROSITE" id="PS51186">
    <property type="entry name" value="GNAT"/>
    <property type="match status" value="1"/>
</dbReference>
<reference evidence="2 3" key="1">
    <citation type="submission" date="2018-05" db="EMBL/GenBank/DDBJ databases">
        <title>Genomic Encyclopedia of Type Strains, Phase IV (KMG-IV): sequencing the most valuable type-strain genomes for metagenomic binning, comparative biology and taxonomic classification.</title>
        <authorList>
            <person name="Goeker M."/>
        </authorList>
    </citation>
    <scope>NUCLEOTIDE SEQUENCE [LARGE SCALE GENOMIC DNA]</scope>
    <source>
        <strain evidence="2 3">DSM 6462</strain>
    </source>
</reference>
<dbReference type="InterPro" id="IPR000182">
    <property type="entry name" value="GNAT_dom"/>
</dbReference>
<evidence type="ECO:0000313" key="3">
    <source>
        <dbReference type="Proteomes" id="UP000248021"/>
    </source>
</evidence>
<organism evidence="2 3">
    <name type="scientific">Chelatococcus asaccharovorans</name>
    <dbReference type="NCBI Taxonomy" id="28210"/>
    <lineage>
        <taxon>Bacteria</taxon>
        <taxon>Pseudomonadati</taxon>
        <taxon>Pseudomonadota</taxon>
        <taxon>Alphaproteobacteria</taxon>
        <taxon>Hyphomicrobiales</taxon>
        <taxon>Chelatococcaceae</taxon>
        <taxon>Chelatococcus</taxon>
    </lineage>
</organism>
<dbReference type="AlphaFoldDB" id="A0A2V3UDW1"/>
<sequence length="245" mass="26209">MKTMGAIVGHVTDPRRPGDLPEAVPAAKPLSWRPLVVADLDDVYALHGQAIAAMSDPSLVKPETREFFAGILAGGGRIVGAFDDKGLAAYGVLQLALPRSEDARPVIGLAPSVKLAKFAGASVRPADWGRRLHGALIDQRLQAARQAGVAQVYATAAPGNASSWTNLLDAGFQIRALRRKYGGHWRYLVFRAVERGPSPPADGAGVWVAATDVRATQRLMEEGRAGVAWRRRDDGGYEILFARLA</sequence>
<comment type="caution">
    <text evidence="2">The sequence shown here is derived from an EMBL/GenBank/DDBJ whole genome shotgun (WGS) entry which is preliminary data.</text>
</comment>
<evidence type="ECO:0000313" key="2">
    <source>
        <dbReference type="EMBL" id="PXW63210.1"/>
    </source>
</evidence>
<feature type="domain" description="N-acetyltransferase" evidence="1">
    <location>
        <begin position="30"/>
        <end position="194"/>
    </location>
</feature>
<dbReference type="InterPro" id="IPR016181">
    <property type="entry name" value="Acyl_CoA_acyltransferase"/>
</dbReference>
<gene>
    <name evidence="2" type="ORF">C7450_102125</name>
</gene>
<accession>A0A2V3UDW1</accession>
<dbReference type="EMBL" id="QJJK01000002">
    <property type="protein sequence ID" value="PXW63210.1"/>
    <property type="molecule type" value="Genomic_DNA"/>
</dbReference>
<evidence type="ECO:0000259" key="1">
    <source>
        <dbReference type="PROSITE" id="PS51186"/>
    </source>
</evidence>
<protein>
    <recommendedName>
        <fullName evidence="1">N-acetyltransferase domain-containing protein</fullName>
    </recommendedName>
</protein>
<keyword evidence="3" id="KW-1185">Reference proteome</keyword>
<name>A0A2V3UDW1_9HYPH</name>
<dbReference type="SUPFAM" id="SSF55729">
    <property type="entry name" value="Acyl-CoA N-acyltransferases (Nat)"/>
    <property type="match status" value="1"/>
</dbReference>
<dbReference type="Proteomes" id="UP000248021">
    <property type="component" value="Unassembled WGS sequence"/>
</dbReference>